<reference evidence="16" key="1">
    <citation type="submission" date="2010-02" db="EMBL/GenBank/DDBJ databases">
        <title>Complete sequence of Desulfurivibrio alkaliphilus AHT2.</title>
        <authorList>
            <consortium name="US DOE Joint Genome Institute"/>
            <person name="Pitluck S."/>
            <person name="Chertkov O."/>
            <person name="Detter J.C."/>
            <person name="Han C."/>
            <person name="Tapia R."/>
            <person name="Larimer F."/>
            <person name="Land M."/>
            <person name="Hauser L."/>
            <person name="Kyrpides N."/>
            <person name="Mikhailova N."/>
            <person name="Sorokin D.Y."/>
            <person name="Muyzer G."/>
            <person name="Woyke T."/>
        </authorList>
    </citation>
    <scope>NUCLEOTIDE SEQUENCE [LARGE SCALE GENOMIC DNA]</scope>
    <source>
        <strain evidence="16">DSM 19089 / UNIQEM U267 / AHT2</strain>
    </source>
</reference>
<protein>
    <recommendedName>
        <fullName evidence="8">3-oxoacyl-[acyl-carrier-protein] synthase 1</fullName>
        <ecNumber evidence="4">2.3.1.41</ecNumber>
    </recommendedName>
    <alternativeName>
        <fullName evidence="9">3-oxoacyl-[acyl-carrier-protein] synthase I</fullName>
    </alternativeName>
    <alternativeName>
        <fullName evidence="10">Beta-ketoacyl-ACP synthase I</fullName>
    </alternativeName>
</protein>
<dbReference type="eggNOG" id="COG0304">
    <property type="taxonomic scope" value="Bacteria"/>
</dbReference>
<comment type="catalytic activity">
    <reaction evidence="11">
        <text>(3Z)-decenoyl-[ACP] + malonyl-[ACP] + H(+) = 3-oxo-(5Z)-dodecenoyl-[ACP] + holo-[ACP] + CO2</text>
        <dbReference type="Rhea" id="RHEA:54940"/>
        <dbReference type="Rhea" id="RHEA-COMP:9623"/>
        <dbReference type="Rhea" id="RHEA-COMP:9685"/>
        <dbReference type="Rhea" id="RHEA-COMP:9927"/>
        <dbReference type="Rhea" id="RHEA-COMP:14042"/>
        <dbReference type="ChEBI" id="CHEBI:15378"/>
        <dbReference type="ChEBI" id="CHEBI:16526"/>
        <dbReference type="ChEBI" id="CHEBI:64479"/>
        <dbReference type="ChEBI" id="CHEBI:78449"/>
        <dbReference type="ChEBI" id="CHEBI:78798"/>
        <dbReference type="ChEBI" id="CHEBI:138410"/>
    </reaction>
    <physiologicalReaction direction="left-to-right" evidence="11">
        <dbReference type="Rhea" id="RHEA:54941"/>
    </physiologicalReaction>
</comment>
<dbReference type="HOGENOM" id="CLU_000022_69_2_7"/>
<feature type="domain" description="Ketosynthase family 3 (KS3)" evidence="14">
    <location>
        <begin position="8"/>
        <end position="416"/>
    </location>
</feature>
<evidence type="ECO:0000256" key="11">
    <source>
        <dbReference type="ARBA" id="ARBA00048121"/>
    </source>
</evidence>
<dbReference type="PANTHER" id="PTHR11712">
    <property type="entry name" value="POLYKETIDE SYNTHASE-RELATED"/>
    <property type="match status" value="1"/>
</dbReference>
<dbReference type="GO" id="GO:0005829">
    <property type="term" value="C:cytosol"/>
    <property type="evidence" value="ECO:0007669"/>
    <property type="project" value="TreeGrafter"/>
</dbReference>
<evidence type="ECO:0000256" key="2">
    <source>
        <dbReference type="ARBA" id="ARBA00008467"/>
    </source>
</evidence>
<dbReference type="InterPro" id="IPR020841">
    <property type="entry name" value="PKS_Beta-ketoAc_synthase_dom"/>
</dbReference>
<dbReference type="InterPro" id="IPR014030">
    <property type="entry name" value="Ketoacyl_synth_N"/>
</dbReference>
<dbReference type="Proteomes" id="UP000001508">
    <property type="component" value="Chromosome"/>
</dbReference>
<dbReference type="InterPro" id="IPR014031">
    <property type="entry name" value="Ketoacyl_synth_C"/>
</dbReference>
<dbReference type="STRING" id="589865.DaAHT2_1136"/>
<dbReference type="InParanoid" id="D6Z2Q9"/>
<keyword evidence="16" id="KW-1185">Reference proteome</keyword>
<comment type="similarity">
    <text evidence="2 13">Belongs to the thiolase-like superfamily. Beta-ketoacyl-ACP synthases family.</text>
</comment>
<keyword evidence="7" id="KW-0012">Acyltransferase</keyword>
<dbReference type="InterPro" id="IPR016039">
    <property type="entry name" value="Thiolase-like"/>
</dbReference>
<evidence type="ECO:0000256" key="3">
    <source>
        <dbReference type="ARBA" id="ARBA00011738"/>
    </source>
</evidence>
<evidence type="ECO:0000259" key="14">
    <source>
        <dbReference type="PROSITE" id="PS52004"/>
    </source>
</evidence>
<dbReference type="GO" id="GO:0004315">
    <property type="term" value="F:3-oxoacyl-[acyl-carrier-protein] synthase activity"/>
    <property type="evidence" value="ECO:0007669"/>
    <property type="project" value="UniProtKB-EC"/>
</dbReference>
<evidence type="ECO:0000256" key="12">
    <source>
        <dbReference type="ARBA" id="ARBA00048506"/>
    </source>
</evidence>
<dbReference type="Pfam" id="PF02801">
    <property type="entry name" value="Ketoacyl-synt_C"/>
    <property type="match status" value="1"/>
</dbReference>
<dbReference type="Gene3D" id="3.40.47.10">
    <property type="match status" value="1"/>
</dbReference>
<dbReference type="AlphaFoldDB" id="D6Z2Q9"/>
<dbReference type="GO" id="GO:0006633">
    <property type="term" value="P:fatty acid biosynthetic process"/>
    <property type="evidence" value="ECO:0007669"/>
    <property type="project" value="TreeGrafter"/>
</dbReference>
<sequence length="417" mass="43880">MHGRPVKQRRVVVTGMGIVSCLGLSRREVQAALKAGTPGIALLPERKELGFQSGLSGVIDGFVPRYPLDRKYRSKLPEFGWWTWDALCQALEQAGVEAAELAGETRTGFLFGNDSSVVTGVEQCEMLKAAGETRGIGSGHIFRLLTSTVTLNLCTKLQLRGASWTVSGACASGAMAIGQAAELIAGGRQDRMLCGGGQEISWQSMCSFDAVGAFARREEAPHQASRPFDQGRDGLVPGGGAAMLLLEAEETARARGAEILAEICGYDFAADGYHISVPSGEGMERAMAGAIADAGLEPEQIDLVMAHATSTPVGDEKEAQALCRLFELDRGKPGPLVAATKALTGHEFWMAGASQVIYALLMSRAGFVGPHPNLVEPAPEAAKLRIPTATLAQSPRFILCNAAGFGGVNASLVVQAL</sequence>
<comment type="catalytic activity">
    <reaction evidence="12">
        <text>a fatty acyl-[ACP] + malonyl-[ACP] + H(+) = a 3-oxoacyl-[ACP] + holo-[ACP] + CO2</text>
        <dbReference type="Rhea" id="RHEA:22836"/>
        <dbReference type="Rhea" id="RHEA-COMP:9623"/>
        <dbReference type="Rhea" id="RHEA-COMP:9685"/>
        <dbReference type="Rhea" id="RHEA-COMP:9916"/>
        <dbReference type="Rhea" id="RHEA-COMP:14125"/>
        <dbReference type="ChEBI" id="CHEBI:15378"/>
        <dbReference type="ChEBI" id="CHEBI:16526"/>
        <dbReference type="ChEBI" id="CHEBI:64479"/>
        <dbReference type="ChEBI" id="CHEBI:78449"/>
        <dbReference type="ChEBI" id="CHEBI:78776"/>
        <dbReference type="ChEBI" id="CHEBI:138651"/>
        <dbReference type="EC" id="2.3.1.41"/>
    </reaction>
    <physiologicalReaction direction="left-to-right" evidence="12">
        <dbReference type="Rhea" id="RHEA:22837"/>
    </physiologicalReaction>
</comment>
<evidence type="ECO:0000256" key="6">
    <source>
        <dbReference type="ARBA" id="ARBA00022679"/>
    </source>
</evidence>
<dbReference type="OrthoDB" id="9816204at2"/>
<keyword evidence="6 13" id="KW-0808">Transferase</keyword>
<evidence type="ECO:0000256" key="1">
    <source>
        <dbReference type="ARBA" id="ARBA00004496"/>
    </source>
</evidence>
<comment type="subcellular location">
    <subcellularLocation>
        <location evidence="1">Cytoplasm</location>
    </subcellularLocation>
</comment>
<dbReference type="SUPFAM" id="SSF53901">
    <property type="entry name" value="Thiolase-like"/>
    <property type="match status" value="2"/>
</dbReference>
<name>D6Z2Q9_DESAT</name>
<evidence type="ECO:0000313" key="15">
    <source>
        <dbReference type="EMBL" id="ADH85834.1"/>
    </source>
</evidence>
<evidence type="ECO:0000256" key="13">
    <source>
        <dbReference type="RuleBase" id="RU003694"/>
    </source>
</evidence>
<dbReference type="PANTHER" id="PTHR11712:SF306">
    <property type="entry name" value="3-OXOACYL-[ACYL-CARRIER-PROTEIN] SYNTHASE 1"/>
    <property type="match status" value="1"/>
</dbReference>
<evidence type="ECO:0000256" key="4">
    <source>
        <dbReference type="ARBA" id="ARBA00013191"/>
    </source>
</evidence>
<evidence type="ECO:0000313" key="16">
    <source>
        <dbReference type="Proteomes" id="UP000001508"/>
    </source>
</evidence>
<keyword evidence="5" id="KW-0963">Cytoplasm</keyword>
<organism evidence="15 16">
    <name type="scientific">Desulfurivibrio alkaliphilus (strain DSM 19089 / UNIQEM U267 / AHT2)</name>
    <dbReference type="NCBI Taxonomy" id="589865"/>
    <lineage>
        <taxon>Bacteria</taxon>
        <taxon>Pseudomonadati</taxon>
        <taxon>Thermodesulfobacteriota</taxon>
        <taxon>Desulfobulbia</taxon>
        <taxon>Desulfobulbales</taxon>
        <taxon>Desulfobulbaceae</taxon>
        <taxon>Desulfurivibrio</taxon>
    </lineage>
</organism>
<evidence type="ECO:0000256" key="8">
    <source>
        <dbReference type="ARBA" id="ARBA00039450"/>
    </source>
</evidence>
<dbReference type="InterPro" id="IPR000794">
    <property type="entry name" value="Beta-ketoacyl_synthase"/>
</dbReference>
<dbReference type="KEGG" id="dak:DaAHT2_1136"/>
<dbReference type="PROSITE" id="PS52004">
    <property type="entry name" value="KS3_2"/>
    <property type="match status" value="1"/>
</dbReference>
<dbReference type="PROSITE" id="PS51257">
    <property type="entry name" value="PROKAR_LIPOPROTEIN"/>
    <property type="match status" value="1"/>
</dbReference>
<evidence type="ECO:0000256" key="7">
    <source>
        <dbReference type="ARBA" id="ARBA00023315"/>
    </source>
</evidence>
<evidence type="ECO:0000256" key="5">
    <source>
        <dbReference type="ARBA" id="ARBA00022490"/>
    </source>
</evidence>
<evidence type="ECO:0000256" key="9">
    <source>
        <dbReference type="ARBA" id="ARBA00041620"/>
    </source>
</evidence>
<gene>
    <name evidence="15" type="ordered locus">DaAHT2_1136</name>
</gene>
<comment type="subunit">
    <text evidence="3">Homodimer.</text>
</comment>
<accession>D6Z2Q9</accession>
<dbReference type="CDD" id="cd00834">
    <property type="entry name" value="KAS_I_II"/>
    <property type="match status" value="1"/>
</dbReference>
<evidence type="ECO:0000256" key="10">
    <source>
        <dbReference type="ARBA" id="ARBA00042143"/>
    </source>
</evidence>
<dbReference type="EMBL" id="CP001940">
    <property type="protein sequence ID" value="ADH85834.1"/>
    <property type="molecule type" value="Genomic_DNA"/>
</dbReference>
<dbReference type="Pfam" id="PF00109">
    <property type="entry name" value="ketoacyl-synt"/>
    <property type="match status" value="1"/>
</dbReference>
<proteinExistence type="inferred from homology"/>
<dbReference type="SMART" id="SM00825">
    <property type="entry name" value="PKS_KS"/>
    <property type="match status" value="1"/>
</dbReference>
<dbReference type="EC" id="2.3.1.41" evidence="4"/>
<dbReference type="RefSeq" id="WP_013163363.1">
    <property type="nucleotide sequence ID" value="NC_014216.1"/>
</dbReference>